<dbReference type="Proteomes" id="UP000070529">
    <property type="component" value="Unassembled WGS sequence"/>
</dbReference>
<accession>A0A135ICK5</accession>
<reference evidence="1 2" key="1">
    <citation type="submission" date="2015-11" db="EMBL/GenBank/DDBJ databases">
        <title>Genomic Taxonomy of the Vibrionaceae.</title>
        <authorList>
            <person name="Gomez-Gil B."/>
            <person name="Enciso-Ibarra J."/>
        </authorList>
    </citation>
    <scope>NUCLEOTIDE SEQUENCE [LARGE SCALE GENOMIC DNA]</scope>
    <source>
        <strain evidence="1 2">CAIM 912</strain>
    </source>
</reference>
<proteinExistence type="predicted"/>
<organism evidence="1 2">
    <name type="scientific">Enterovibrio coralii</name>
    <dbReference type="NCBI Taxonomy" id="294935"/>
    <lineage>
        <taxon>Bacteria</taxon>
        <taxon>Pseudomonadati</taxon>
        <taxon>Pseudomonadota</taxon>
        <taxon>Gammaproteobacteria</taxon>
        <taxon>Vibrionales</taxon>
        <taxon>Vibrionaceae</taxon>
        <taxon>Enterovibrio</taxon>
    </lineage>
</organism>
<evidence type="ECO:0000313" key="2">
    <source>
        <dbReference type="Proteomes" id="UP000070529"/>
    </source>
</evidence>
<keyword evidence="2" id="KW-1185">Reference proteome</keyword>
<dbReference type="RefSeq" id="WP_067410573.1">
    <property type="nucleotide sequence ID" value="NZ_LNTY01000006.1"/>
</dbReference>
<gene>
    <name evidence="1" type="ORF">ATN88_04960</name>
</gene>
<sequence>MGEWLNKEVAGFDIAVMTKRTVGNLGKEYESSGKGKEWHSSRTVRLEGFNDFRVISLDTIWQQMLENKETQFSGVVLALETIVKLGDTLQLETPYDVEINITY</sequence>
<comment type="caution">
    <text evidence="1">The sequence shown here is derived from an EMBL/GenBank/DDBJ whole genome shotgun (WGS) entry which is preliminary data.</text>
</comment>
<evidence type="ECO:0000313" key="1">
    <source>
        <dbReference type="EMBL" id="KXF83074.1"/>
    </source>
</evidence>
<dbReference type="OrthoDB" id="5917444at2"/>
<name>A0A135ICK5_9GAMM</name>
<dbReference type="EMBL" id="LNTY01000006">
    <property type="protein sequence ID" value="KXF83074.1"/>
    <property type="molecule type" value="Genomic_DNA"/>
</dbReference>
<protein>
    <submittedName>
        <fullName evidence="1">Uncharacterized protein</fullName>
    </submittedName>
</protein>
<dbReference type="AlphaFoldDB" id="A0A135ICK5"/>